<keyword evidence="3" id="KW-1185">Reference proteome</keyword>
<protein>
    <submittedName>
        <fullName evidence="2">Uncharacterized protein</fullName>
    </submittedName>
</protein>
<dbReference type="EMBL" id="JBBHLL010000189">
    <property type="protein sequence ID" value="KAK7810688.1"/>
    <property type="molecule type" value="Genomic_DNA"/>
</dbReference>
<gene>
    <name evidence="2" type="ORF">U0070_013739</name>
</gene>
<evidence type="ECO:0000313" key="3">
    <source>
        <dbReference type="Proteomes" id="UP001488838"/>
    </source>
</evidence>
<keyword evidence="1" id="KW-0812">Transmembrane</keyword>
<feature type="transmembrane region" description="Helical" evidence="1">
    <location>
        <begin position="64"/>
        <end position="84"/>
    </location>
</feature>
<keyword evidence="1" id="KW-0472">Membrane</keyword>
<reference evidence="2 3" key="1">
    <citation type="journal article" date="2023" name="bioRxiv">
        <title>Conserved and derived expression patterns and positive selection on dental genes reveal complex evolutionary context of ever-growing rodent molars.</title>
        <authorList>
            <person name="Calamari Z.T."/>
            <person name="Song A."/>
            <person name="Cohen E."/>
            <person name="Akter M."/>
            <person name="Roy R.D."/>
            <person name="Hallikas O."/>
            <person name="Christensen M.M."/>
            <person name="Li P."/>
            <person name="Marangoni P."/>
            <person name="Jernvall J."/>
            <person name="Klein O.D."/>
        </authorList>
    </citation>
    <scope>NUCLEOTIDE SEQUENCE [LARGE SCALE GENOMIC DNA]</scope>
    <source>
        <strain evidence="2">V071</strain>
    </source>
</reference>
<organism evidence="2 3">
    <name type="scientific">Myodes glareolus</name>
    <name type="common">Bank vole</name>
    <name type="synonym">Clethrionomys glareolus</name>
    <dbReference type="NCBI Taxonomy" id="447135"/>
    <lineage>
        <taxon>Eukaryota</taxon>
        <taxon>Metazoa</taxon>
        <taxon>Chordata</taxon>
        <taxon>Craniata</taxon>
        <taxon>Vertebrata</taxon>
        <taxon>Euteleostomi</taxon>
        <taxon>Mammalia</taxon>
        <taxon>Eutheria</taxon>
        <taxon>Euarchontoglires</taxon>
        <taxon>Glires</taxon>
        <taxon>Rodentia</taxon>
        <taxon>Myomorpha</taxon>
        <taxon>Muroidea</taxon>
        <taxon>Cricetidae</taxon>
        <taxon>Arvicolinae</taxon>
        <taxon>Myodes</taxon>
    </lineage>
</organism>
<comment type="caution">
    <text evidence="2">The sequence shown here is derived from an EMBL/GenBank/DDBJ whole genome shotgun (WGS) entry which is preliminary data.</text>
</comment>
<keyword evidence="1" id="KW-1133">Transmembrane helix</keyword>
<dbReference type="AlphaFoldDB" id="A0AAW0I985"/>
<evidence type="ECO:0000256" key="1">
    <source>
        <dbReference type="SAM" id="Phobius"/>
    </source>
</evidence>
<dbReference type="Proteomes" id="UP001488838">
    <property type="component" value="Unassembled WGS sequence"/>
</dbReference>
<sequence length="112" mass="12505">MEGEGCRAVGIERTMDIKRAMGIESKKEGVEYGPAAVREAGLLKRLSKLGKCLGFQCSGMETDLFRTVFLILALWYQLCTWTWFVPSGGILWIPSADEHRGVFRKSLGYGVK</sequence>
<proteinExistence type="predicted"/>
<name>A0AAW0I985_MYOGA</name>
<accession>A0AAW0I985</accession>
<evidence type="ECO:0000313" key="2">
    <source>
        <dbReference type="EMBL" id="KAK7810688.1"/>
    </source>
</evidence>